<dbReference type="EMBL" id="BLAL01000053">
    <property type="protein sequence ID" value="GES80799.1"/>
    <property type="molecule type" value="Genomic_DNA"/>
</dbReference>
<accession>A0A8H3L525</accession>
<name>A0A8H3L525_9GLOM</name>
<evidence type="ECO:0000313" key="3">
    <source>
        <dbReference type="Proteomes" id="UP000615446"/>
    </source>
</evidence>
<protein>
    <submittedName>
        <fullName evidence="2">Uncharacterized protein</fullName>
    </submittedName>
</protein>
<proteinExistence type="predicted"/>
<comment type="caution">
    <text evidence="2">The sequence shown here is derived from an EMBL/GenBank/DDBJ whole genome shotgun (WGS) entry which is preliminary data.</text>
</comment>
<sequence>MQSKIRTTWSCEIFITSGIFSEVVDHLGTERNVDIIIFIIKKIVLGYLLLCGLWLKKNEQLALTIERNLQYYIKELPRNLYCLFCSRSPAKRASQ</sequence>
<feature type="transmembrane region" description="Helical" evidence="1">
    <location>
        <begin position="35"/>
        <end position="55"/>
    </location>
</feature>
<organism evidence="2 3">
    <name type="scientific">Rhizophagus clarus</name>
    <dbReference type="NCBI Taxonomy" id="94130"/>
    <lineage>
        <taxon>Eukaryota</taxon>
        <taxon>Fungi</taxon>
        <taxon>Fungi incertae sedis</taxon>
        <taxon>Mucoromycota</taxon>
        <taxon>Glomeromycotina</taxon>
        <taxon>Glomeromycetes</taxon>
        <taxon>Glomerales</taxon>
        <taxon>Glomeraceae</taxon>
        <taxon>Rhizophagus</taxon>
    </lineage>
</organism>
<dbReference type="Proteomes" id="UP000615446">
    <property type="component" value="Unassembled WGS sequence"/>
</dbReference>
<dbReference type="AlphaFoldDB" id="A0A8H3L525"/>
<keyword evidence="1" id="KW-0472">Membrane</keyword>
<keyword evidence="1" id="KW-0812">Transmembrane</keyword>
<reference evidence="2" key="1">
    <citation type="submission" date="2019-10" db="EMBL/GenBank/DDBJ databases">
        <title>Conservation and host-specific expression of non-tandemly repeated heterogenous ribosome RNA gene in arbuscular mycorrhizal fungi.</title>
        <authorList>
            <person name="Maeda T."/>
            <person name="Kobayashi Y."/>
            <person name="Nakagawa T."/>
            <person name="Ezawa T."/>
            <person name="Yamaguchi K."/>
            <person name="Bino T."/>
            <person name="Nishimoto Y."/>
            <person name="Shigenobu S."/>
            <person name="Kawaguchi M."/>
        </authorList>
    </citation>
    <scope>NUCLEOTIDE SEQUENCE</scope>
    <source>
        <strain evidence="2">HR1</strain>
    </source>
</reference>
<evidence type="ECO:0000256" key="1">
    <source>
        <dbReference type="SAM" id="Phobius"/>
    </source>
</evidence>
<evidence type="ECO:0000313" key="2">
    <source>
        <dbReference type="EMBL" id="GES80799.1"/>
    </source>
</evidence>
<gene>
    <name evidence="2" type="ORF">RCL2_000805800</name>
</gene>
<keyword evidence="1" id="KW-1133">Transmembrane helix</keyword>